<dbReference type="InterPro" id="IPR001451">
    <property type="entry name" value="Hexapep"/>
</dbReference>
<dbReference type="EMBL" id="JBBLZC010000021">
    <property type="protein sequence ID" value="MEK0085042.1"/>
    <property type="molecule type" value="Genomic_DNA"/>
</dbReference>
<sequence length="247" mass="25750">MRTIAKDETIRARMARARTSPLRTYQELTVGEVGLLRLLSYELRTGLLGPLPGGLGFLLRKRFYPALFAASGSGLVIGRNVVLRHPARMMLGNDVTIDDNCVLDARGAPHGRFELGSGVLVNRNSIIQAKGGALTIGERTSIGANSVVVSVSGVEIGRAVLIAGGCYISAGSYPVGDLSRPIMDNDVVSKGPIRIGDGVWIGTAAVILDGVTIGRDAVIGAGAVVTRDVPERVIVAGVPARSVGTRG</sequence>
<dbReference type="PANTHER" id="PTHR23416:SF78">
    <property type="entry name" value="LIPOPOLYSACCHARIDE BIOSYNTHESIS O-ACETYL TRANSFERASE WBBJ-RELATED"/>
    <property type="match status" value="1"/>
</dbReference>
<evidence type="ECO:0000256" key="2">
    <source>
        <dbReference type="ARBA" id="ARBA00022737"/>
    </source>
</evidence>
<dbReference type="InterPro" id="IPR018357">
    <property type="entry name" value="Hexapep_transf_CS"/>
</dbReference>
<keyword evidence="1 4" id="KW-0808">Transferase</keyword>
<dbReference type="InterPro" id="IPR051159">
    <property type="entry name" value="Hexapeptide_acetyltransf"/>
</dbReference>
<evidence type="ECO:0000313" key="5">
    <source>
        <dbReference type="Proteomes" id="UP001375743"/>
    </source>
</evidence>
<accession>A0ABU8XV10</accession>
<keyword evidence="3 4" id="KW-0012">Acyltransferase</keyword>
<keyword evidence="5" id="KW-1185">Reference proteome</keyword>
<evidence type="ECO:0000256" key="3">
    <source>
        <dbReference type="ARBA" id="ARBA00023315"/>
    </source>
</evidence>
<dbReference type="Gene3D" id="2.160.10.10">
    <property type="entry name" value="Hexapeptide repeat proteins"/>
    <property type="match status" value="2"/>
</dbReference>
<comment type="caution">
    <text evidence="4">The sequence shown here is derived from an EMBL/GenBank/DDBJ whole genome shotgun (WGS) entry which is preliminary data.</text>
</comment>
<dbReference type="PANTHER" id="PTHR23416">
    <property type="entry name" value="SIALIC ACID SYNTHASE-RELATED"/>
    <property type="match status" value="1"/>
</dbReference>
<keyword evidence="4" id="KW-0418">Kinase</keyword>
<dbReference type="Proteomes" id="UP001375743">
    <property type="component" value="Unassembled WGS sequence"/>
</dbReference>
<dbReference type="Pfam" id="PF00132">
    <property type="entry name" value="Hexapep"/>
    <property type="match status" value="1"/>
</dbReference>
<gene>
    <name evidence="4" type="ORF">U1T56_17950</name>
</gene>
<reference evidence="4 5" key="1">
    <citation type="submission" date="2024-01" db="EMBL/GenBank/DDBJ databases">
        <title>Multi-omics insights into the function and evolution of sodium benzoate biodegradation pathways in Benzoatithermus flavus gen. nov., sp. nov. from hot spring.</title>
        <authorList>
            <person name="Hu C.-J."/>
            <person name="Li W.-J."/>
        </authorList>
    </citation>
    <scope>NUCLEOTIDE SEQUENCE [LARGE SCALE GENOMIC DNA]</scope>
    <source>
        <strain evidence="4 5">SYSU G07066</strain>
    </source>
</reference>
<dbReference type="SUPFAM" id="SSF51161">
    <property type="entry name" value="Trimeric LpxA-like enzymes"/>
    <property type="match status" value="1"/>
</dbReference>
<dbReference type="GO" id="GO:0016301">
    <property type="term" value="F:kinase activity"/>
    <property type="evidence" value="ECO:0007669"/>
    <property type="project" value="UniProtKB-KW"/>
</dbReference>
<dbReference type="PROSITE" id="PS00101">
    <property type="entry name" value="HEXAPEP_TRANSFERASES"/>
    <property type="match status" value="1"/>
</dbReference>
<dbReference type="GO" id="GO:0016746">
    <property type="term" value="F:acyltransferase activity"/>
    <property type="evidence" value="ECO:0007669"/>
    <property type="project" value="UniProtKB-KW"/>
</dbReference>
<name>A0ABU8XV10_9PROT</name>
<dbReference type="InterPro" id="IPR011004">
    <property type="entry name" value="Trimer_LpxA-like_sf"/>
</dbReference>
<proteinExistence type="predicted"/>
<dbReference type="CDD" id="cd04647">
    <property type="entry name" value="LbH_MAT_like"/>
    <property type="match status" value="1"/>
</dbReference>
<keyword evidence="2" id="KW-0677">Repeat</keyword>
<evidence type="ECO:0000256" key="1">
    <source>
        <dbReference type="ARBA" id="ARBA00022679"/>
    </source>
</evidence>
<dbReference type="RefSeq" id="WP_418160889.1">
    <property type="nucleotide sequence ID" value="NZ_JBBLZC010000021.1"/>
</dbReference>
<organism evidence="4 5">
    <name type="scientific">Benzoatithermus flavus</name>
    <dbReference type="NCBI Taxonomy" id="3108223"/>
    <lineage>
        <taxon>Bacteria</taxon>
        <taxon>Pseudomonadati</taxon>
        <taxon>Pseudomonadota</taxon>
        <taxon>Alphaproteobacteria</taxon>
        <taxon>Geminicoccales</taxon>
        <taxon>Geminicoccaceae</taxon>
        <taxon>Benzoatithermus</taxon>
    </lineage>
</organism>
<evidence type="ECO:0000313" key="4">
    <source>
        <dbReference type="EMBL" id="MEK0085042.1"/>
    </source>
</evidence>
<dbReference type="Pfam" id="PF14602">
    <property type="entry name" value="Hexapep_2"/>
    <property type="match status" value="1"/>
</dbReference>
<dbReference type="EC" id="2.3.1.-" evidence="4"/>
<protein>
    <submittedName>
        <fullName evidence="4">Acyltransferase</fullName>
        <ecNumber evidence="4">2.3.1.-</ecNumber>
    </submittedName>
</protein>